<dbReference type="EMBL" id="MDDG01000001">
    <property type="protein sequence ID" value="OQE45912.1"/>
    <property type="molecule type" value="Genomic_DNA"/>
</dbReference>
<proteinExistence type="predicted"/>
<dbReference type="STRING" id="36646.A0A1V6V5F7"/>
<comment type="caution">
    <text evidence="1">The sequence shown here is derived from an EMBL/GenBank/DDBJ whole genome shotgun (WGS) entry which is preliminary data.</text>
</comment>
<name>A0A1V6V5F7_9EURO</name>
<evidence type="ECO:0008006" key="3">
    <source>
        <dbReference type="Google" id="ProtNLM"/>
    </source>
</evidence>
<protein>
    <recommendedName>
        <fullName evidence="3">DUF1772 domain-containing protein</fullName>
    </recommendedName>
</protein>
<evidence type="ECO:0000313" key="1">
    <source>
        <dbReference type="EMBL" id="OQE45912.1"/>
    </source>
</evidence>
<keyword evidence="2" id="KW-1185">Reference proteome</keyword>
<dbReference type="AlphaFoldDB" id="A0A1V6V5F7"/>
<evidence type="ECO:0000313" key="2">
    <source>
        <dbReference type="Proteomes" id="UP000191500"/>
    </source>
</evidence>
<gene>
    <name evidence="1" type="ORF">PENCOP_c001G04488</name>
</gene>
<dbReference type="Proteomes" id="UP000191500">
    <property type="component" value="Unassembled WGS sequence"/>
</dbReference>
<accession>A0A1V6V5F7</accession>
<organism evidence="1 2">
    <name type="scientific">Penicillium coprophilum</name>
    <dbReference type="NCBI Taxonomy" id="36646"/>
    <lineage>
        <taxon>Eukaryota</taxon>
        <taxon>Fungi</taxon>
        <taxon>Dikarya</taxon>
        <taxon>Ascomycota</taxon>
        <taxon>Pezizomycotina</taxon>
        <taxon>Eurotiomycetes</taxon>
        <taxon>Eurotiomycetidae</taxon>
        <taxon>Eurotiales</taxon>
        <taxon>Aspergillaceae</taxon>
        <taxon>Penicillium</taxon>
    </lineage>
</organism>
<reference evidence="2" key="1">
    <citation type="journal article" date="2017" name="Nat. Microbiol.">
        <title>Global analysis of biosynthetic gene clusters reveals vast potential of secondary metabolite production in Penicillium species.</title>
        <authorList>
            <person name="Nielsen J.C."/>
            <person name="Grijseels S."/>
            <person name="Prigent S."/>
            <person name="Ji B."/>
            <person name="Dainat J."/>
            <person name="Nielsen K.F."/>
            <person name="Frisvad J.C."/>
            <person name="Workman M."/>
            <person name="Nielsen J."/>
        </authorList>
    </citation>
    <scope>NUCLEOTIDE SEQUENCE [LARGE SCALE GENOMIC DNA]</scope>
    <source>
        <strain evidence="2">IBT 31321</strain>
    </source>
</reference>
<sequence>MASGLFFDPRTLIFDHRTLLRTAPLITSTCTLWYSLDQDFFLKVFLHPDHRTRSNEILPSYFRGFFGYGTVRVLALLTLTLTGGGYNIWTERRSGLGSSASLPWYTAGTILAASHLLFVPAVAPKVQAVIEDASKGSSTKDLEGWLTVHRVRTWTVDLASWVCFAIGMSIVE</sequence>